<feature type="transmembrane region" description="Helical" evidence="1">
    <location>
        <begin position="345"/>
        <end position="363"/>
    </location>
</feature>
<dbReference type="EMBL" id="JAVREV010000005">
    <property type="protein sequence ID" value="MDT0442964.1"/>
    <property type="molecule type" value="Genomic_DNA"/>
</dbReference>
<feature type="transmembrane region" description="Helical" evidence="1">
    <location>
        <begin position="12"/>
        <end position="34"/>
    </location>
</feature>
<sequence length="492" mass="52076">MSWQRLDARMILADALRVLVSLLPGVLALLLTGFEPEPLAIGPLAGLAVWGVAGAVADVVRWATTRYRITDAYVERRTGLFVRTHRSVRRDRIRSVDTSARLIQRLAGLRRVTIGAGQMNTAMEAAFTLDALSKRDAEALRLRLTGSAPEPSAEPMAAFQWRWIVYNVTGIWALVTAAGLLWGGYWTAQSFGLDPGAWLNSLADWEELGPGPTAAAAFAAAVLLGGVGMACSFVTENAHFRLDRIPGEEGTVLRTTRGLFKTREVTRDDRRLRGVTVSEPLLWRWMGMADTTVITTGLSVWSSSASVLPRGPVGLARRVAAAVIGDPALGTPLRRHPRAALRRRLLWAVLTASAGALLVLPAGRTPGAVTFAVLLPPALGLACAGHLALGHAAAGDYLVVRAGAMTRATSALRRDAVSGVRVRQSLLQWRLGLAGVWATTAAGEGAYGARDMAAAEAAGLASAALPGYVEQFRGGSLPADRTPLTLSVPGAG</sequence>
<feature type="domain" description="YdbS-like PH" evidence="2">
    <location>
        <begin position="62"/>
        <end position="141"/>
    </location>
</feature>
<dbReference type="RefSeq" id="WP_311617355.1">
    <property type="nucleotide sequence ID" value="NZ_JAVREV010000005.1"/>
</dbReference>
<keyword evidence="1" id="KW-0472">Membrane</keyword>
<feature type="transmembrane region" description="Helical" evidence="1">
    <location>
        <begin position="40"/>
        <end position="60"/>
    </location>
</feature>
<dbReference type="InterPro" id="IPR014529">
    <property type="entry name" value="UCP026631"/>
</dbReference>
<proteinExistence type="predicted"/>
<feature type="domain" description="YdbS-like PH" evidence="2">
    <location>
        <begin position="395"/>
        <end position="459"/>
    </location>
</feature>
<comment type="caution">
    <text evidence="3">The sequence shown here is derived from an EMBL/GenBank/DDBJ whole genome shotgun (WGS) entry which is preliminary data.</text>
</comment>
<reference evidence="4" key="1">
    <citation type="submission" date="2023-07" db="EMBL/GenBank/DDBJ databases">
        <title>30 novel species of actinomycetes from the DSMZ collection.</title>
        <authorList>
            <person name="Nouioui I."/>
        </authorList>
    </citation>
    <scope>NUCLEOTIDE SEQUENCE [LARGE SCALE GENOMIC DNA]</scope>
    <source>
        <strain evidence="4">DSM 41886</strain>
    </source>
</reference>
<evidence type="ECO:0000313" key="4">
    <source>
        <dbReference type="Proteomes" id="UP001183615"/>
    </source>
</evidence>
<organism evidence="3 4">
    <name type="scientific">Streptomyces johnsoniae</name>
    <dbReference type="NCBI Taxonomy" id="3075532"/>
    <lineage>
        <taxon>Bacteria</taxon>
        <taxon>Bacillati</taxon>
        <taxon>Actinomycetota</taxon>
        <taxon>Actinomycetes</taxon>
        <taxon>Kitasatosporales</taxon>
        <taxon>Streptomycetaceae</taxon>
        <taxon>Streptomyces</taxon>
    </lineage>
</organism>
<gene>
    <name evidence="3" type="ORF">RM779_10195</name>
</gene>
<name>A0ABU2S569_9ACTN</name>
<evidence type="ECO:0000259" key="2">
    <source>
        <dbReference type="Pfam" id="PF03703"/>
    </source>
</evidence>
<protein>
    <submittedName>
        <fullName evidence="3">PH domain-containing protein</fullName>
    </submittedName>
</protein>
<dbReference type="PIRSF" id="PIRSF026631">
    <property type="entry name" value="UCP026631"/>
    <property type="match status" value="1"/>
</dbReference>
<keyword evidence="4" id="KW-1185">Reference proteome</keyword>
<feature type="transmembrane region" description="Helical" evidence="1">
    <location>
        <begin position="164"/>
        <end position="185"/>
    </location>
</feature>
<feature type="transmembrane region" description="Helical" evidence="1">
    <location>
        <begin position="369"/>
        <end position="389"/>
    </location>
</feature>
<dbReference type="Pfam" id="PF03703">
    <property type="entry name" value="bPH_2"/>
    <property type="match status" value="2"/>
</dbReference>
<accession>A0ABU2S569</accession>
<dbReference type="PANTHER" id="PTHR34473:SF2">
    <property type="entry name" value="UPF0699 TRANSMEMBRANE PROTEIN YDBT"/>
    <property type="match status" value="1"/>
</dbReference>
<keyword evidence="1" id="KW-1133">Transmembrane helix</keyword>
<evidence type="ECO:0000256" key="1">
    <source>
        <dbReference type="SAM" id="Phobius"/>
    </source>
</evidence>
<evidence type="ECO:0000313" key="3">
    <source>
        <dbReference type="EMBL" id="MDT0442964.1"/>
    </source>
</evidence>
<keyword evidence="1" id="KW-0812">Transmembrane</keyword>
<dbReference type="PANTHER" id="PTHR34473">
    <property type="entry name" value="UPF0699 TRANSMEMBRANE PROTEIN YDBS"/>
    <property type="match status" value="1"/>
</dbReference>
<feature type="transmembrane region" description="Helical" evidence="1">
    <location>
        <begin position="214"/>
        <end position="235"/>
    </location>
</feature>
<dbReference type="Proteomes" id="UP001183615">
    <property type="component" value="Unassembled WGS sequence"/>
</dbReference>
<dbReference type="InterPro" id="IPR005182">
    <property type="entry name" value="YdbS-like_PH"/>
</dbReference>